<evidence type="ECO:0000313" key="2">
    <source>
        <dbReference type="EMBL" id="KAF2614044.1"/>
    </source>
</evidence>
<protein>
    <submittedName>
        <fullName evidence="2">Uncharacterized protein</fullName>
    </submittedName>
</protein>
<sequence length="180" mass="20464">MEEATTEQIQNNQEISPGDEKKGNDQQEVNYINGHGEKQLKIVHKKELGVKSEIKEVQDGDPHTDTKELSGNGNVKEKFEKKRVKGDPTMTLIPQKCDEKSIEYEVKYKGTSKPFSKVRAILTHELKEKGEAALHWMRHGSPGAKEAKKEYKLEIFTWSSLVGAPNEVEQPSAFFSSRYF</sequence>
<gene>
    <name evidence="2" type="ORF">F2Q70_00011633</name>
</gene>
<evidence type="ECO:0000256" key="1">
    <source>
        <dbReference type="SAM" id="MobiDB-lite"/>
    </source>
</evidence>
<name>A0A8S9M206_BRACR</name>
<dbReference type="EMBL" id="QGKY02000089">
    <property type="protein sequence ID" value="KAF2614044.1"/>
    <property type="molecule type" value="Genomic_DNA"/>
</dbReference>
<comment type="caution">
    <text evidence="2">The sequence shown here is derived from an EMBL/GenBank/DDBJ whole genome shotgun (WGS) entry which is preliminary data.</text>
</comment>
<proteinExistence type="predicted"/>
<accession>A0A8S9M206</accession>
<feature type="region of interest" description="Disordered" evidence="1">
    <location>
        <begin position="1"/>
        <end position="77"/>
    </location>
</feature>
<feature type="compositionally biased region" description="Polar residues" evidence="1">
    <location>
        <begin position="1"/>
        <end position="15"/>
    </location>
</feature>
<organism evidence="2">
    <name type="scientific">Brassica cretica</name>
    <name type="common">Mustard</name>
    <dbReference type="NCBI Taxonomy" id="69181"/>
    <lineage>
        <taxon>Eukaryota</taxon>
        <taxon>Viridiplantae</taxon>
        <taxon>Streptophyta</taxon>
        <taxon>Embryophyta</taxon>
        <taxon>Tracheophyta</taxon>
        <taxon>Spermatophyta</taxon>
        <taxon>Magnoliopsida</taxon>
        <taxon>eudicotyledons</taxon>
        <taxon>Gunneridae</taxon>
        <taxon>Pentapetalae</taxon>
        <taxon>rosids</taxon>
        <taxon>malvids</taxon>
        <taxon>Brassicales</taxon>
        <taxon>Brassicaceae</taxon>
        <taxon>Brassiceae</taxon>
        <taxon>Brassica</taxon>
    </lineage>
</organism>
<dbReference type="AlphaFoldDB" id="A0A8S9M206"/>
<feature type="compositionally biased region" description="Basic and acidic residues" evidence="1">
    <location>
        <begin position="35"/>
        <end position="68"/>
    </location>
</feature>
<reference evidence="2" key="1">
    <citation type="submission" date="2019-12" db="EMBL/GenBank/DDBJ databases">
        <title>Genome sequencing and annotation of Brassica cretica.</title>
        <authorList>
            <person name="Studholme D.J."/>
            <person name="Sarris P.F."/>
        </authorList>
    </citation>
    <scope>NUCLEOTIDE SEQUENCE</scope>
    <source>
        <strain evidence="2">PFS-102/07</strain>
        <tissue evidence="2">Leaf</tissue>
    </source>
</reference>